<dbReference type="SUPFAM" id="SSF46785">
    <property type="entry name" value="Winged helix' DNA-binding domain"/>
    <property type="match status" value="1"/>
</dbReference>
<reference evidence="2 3" key="1">
    <citation type="submission" date="2020-04" db="EMBL/GenBank/DDBJ databases">
        <title>MicrobeNet Type strains.</title>
        <authorList>
            <person name="Nicholson A.C."/>
        </authorList>
    </citation>
    <scope>NUCLEOTIDE SEQUENCE [LARGE SCALE GENOMIC DNA]</scope>
    <source>
        <strain evidence="2 3">ATCC 23612</strain>
    </source>
</reference>
<dbReference type="InterPro" id="IPR036388">
    <property type="entry name" value="WH-like_DNA-bd_sf"/>
</dbReference>
<dbReference type="Proteomes" id="UP000553209">
    <property type="component" value="Unassembled WGS sequence"/>
</dbReference>
<organism evidence="2 3">
    <name type="scientific">Nocardiopsis alborubida</name>
    <dbReference type="NCBI Taxonomy" id="146802"/>
    <lineage>
        <taxon>Bacteria</taxon>
        <taxon>Bacillati</taxon>
        <taxon>Actinomycetota</taxon>
        <taxon>Actinomycetes</taxon>
        <taxon>Streptosporangiales</taxon>
        <taxon>Nocardiopsidaceae</taxon>
        <taxon>Nocardiopsis</taxon>
    </lineage>
</organism>
<dbReference type="CDD" id="cd00090">
    <property type="entry name" value="HTH_ARSR"/>
    <property type="match status" value="1"/>
</dbReference>
<dbReference type="PROSITE" id="PS50995">
    <property type="entry name" value="HTH_MARR_2"/>
    <property type="match status" value="1"/>
</dbReference>
<dbReference type="PANTHER" id="PTHR33164">
    <property type="entry name" value="TRANSCRIPTIONAL REGULATOR, MARR FAMILY"/>
    <property type="match status" value="1"/>
</dbReference>
<proteinExistence type="predicted"/>
<dbReference type="Pfam" id="PF12802">
    <property type="entry name" value="MarR_2"/>
    <property type="match status" value="1"/>
</dbReference>
<gene>
    <name evidence="2" type="ORF">HGB44_20935</name>
</gene>
<protein>
    <submittedName>
        <fullName evidence="2">MarR family transcriptional regulator</fullName>
    </submittedName>
</protein>
<dbReference type="Gene3D" id="1.10.10.10">
    <property type="entry name" value="Winged helix-like DNA-binding domain superfamily/Winged helix DNA-binding domain"/>
    <property type="match status" value="1"/>
</dbReference>
<sequence length="156" mass="17088">MNDDPLERAELTFLLGMAFQLVLGEFVRGVGAAGYQELRPVHGFAFQVLRHGGATSTELAERLGVTKQAAGQIVAYLEERGYVRRVEHAEGGRRRLVVLTDRAHEHLAVAGRVLHALEERVGERLGTGGLAHLRGELAELVRGLAGEELPPLRPVW</sequence>
<name>A0A7X6MGK0_9ACTN</name>
<dbReference type="GO" id="GO:0006950">
    <property type="term" value="P:response to stress"/>
    <property type="evidence" value="ECO:0007669"/>
    <property type="project" value="TreeGrafter"/>
</dbReference>
<evidence type="ECO:0000313" key="2">
    <source>
        <dbReference type="EMBL" id="NKZ00115.1"/>
    </source>
</evidence>
<keyword evidence="3" id="KW-1185">Reference proteome</keyword>
<dbReference type="SMART" id="SM00347">
    <property type="entry name" value="HTH_MARR"/>
    <property type="match status" value="1"/>
</dbReference>
<dbReference type="InterPro" id="IPR036390">
    <property type="entry name" value="WH_DNA-bd_sf"/>
</dbReference>
<dbReference type="AlphaFoldDB" id="A0A7X6MGK0"/>
<comment type="caution">
    <text evidence="2">The sequence shown here is derived from an EMBL/GenBank/DDBJ whole genome shotgun (WGS) entry which is preliminary data.</text>
</comment>
<dbReference type="RefSeq" id="WP_061082388.1">
    <property type="nucleotide sequence ID" value="NZ_JAAXPG010000021.1"/>
</dbReference>
<dbReference type="GO" id="GO:0003700">
    <property type="term" value="F:DNA-binding transcription factor activity"/>
    <property type="evidence" value="ECO:0007669"/>
    <property type="project" value="InterPro"/>
</dbReference>
<dbReference type="InterPro" id="IPR011991">
    <property type="entry name" value="ArsR-like_HTH"/>
</dbReference>
<evidence type="ECO:0000313" key="3">
    <source>
        <dbReference type="Proteomes" id="UP000553209"/>
    </source>
</evidence>
<dbReference type="EMBL" id="JAAXPG010000021">
    <property type="protein sequence ID" value="NKZ00115.1"/>
    <property type="molecule type" value="Genomic_DNA"/>
</dbReference>
<feature type="domain" description="HTH marR-type" evidence="1">
    <location>
        <begin position="8"/>
        <end position="142"/>
    </location>
</feature>
<evidence type="ECO:0000259" key="1">
    <source>
        <dbReference type="PROSITE" id="PS50995"/>
    </source>
</evidence>
<dbReference type="InterPro" id="IPR039422">
    <property type="entry name" value="MarR/SlyA-like"/>
</dbReference>
<accession>A0A7X6MGK0</accession>
<dbReference type="InterPro" id="IPR000835">
    <property type="entry name" value="HTH_MarR-typ"/>
</dbReference>
<dbReference type="PANTHER" id="PTHR33164:SF43">
    <property type="entry name" value="HTH-TYPE TRANSCRIPTIONAL REPRESSOR YETL"/>
    <property type="match status" value="1"/>
</dbReference>